<dbReference type="OrthoDB" id="1904586at2"/>
<dbReference type="eggNOG" id="ENOG50326AK">
    <property type="taxonomic scope" value="Bacteria"/>
</dbReference>
<organism evidence="1 2">
    <name type="scientific">Clostridium bornimense</name>
    <dbReference type="NCBI Taxonomy" id="1216932"/>
    <lineage>
        <taxon>Bacteria</taxon>
        <taxon>Bacillati</taxon>
        <taxon>Bacillota</taxon>
        <taxon>Clostridia</taxon>
        <taxon>Eubacteriales</taxon>
        <taxon>Clostridiaceae</taxon>
        <taxon>Clostridium</taxon>
    </lineage>
</organism>
<dbReference type="STRING" id="1216932.CM240_1225"/>
<dbReference type="Proteomes" id="UP000019426">
    <property type="component" value="Chromosome M2/40_rep1"/>
</dbReference>
<evidence type="ECO:0000313" key="2">
    <source>
        <dbReference type="Proteomes" id="UP000019426"/>
    </source>
</evidence>
<proteinExistence type="predicted"/>
<dbReference type="HOGENOM" id="CLU_1774198_0_0_9"/>
<evidence type="ECO:0000313" key="1">
    <source>
        <dbReference type="EMBL" id="CDM68389.1"/>
    </source>
</evidence>
<protein>
    <submittedName>
        <fullName evidence="1">Uncharacterized protein</fullName>
    </submittedName>
</protein>
<reference evidence="1 2" key="1">
    <citation type="submission" date="2013-11" db="EMBL/GenBank/DDBJ databases">
        <title>Complete genome sequence of Clostridum sp. M2/40.</title>
        <authorList>
            <person name="Wibberg D."/>
            <person name="Puehler A."/>
            <person name="Schlueter A."/>
        </authorList>
    </citation>
    <scope>NUCLEOTIDE SEQUENCE [LARGE SCALE GENOMIC DNA]</scope>
    <source>
        <strain evidence="2">M2/40</strain>
    </source>
</reference>
<dbReference type="EMBL" id="HG917868">
    <property type="protein sequence ID" value="CDM68389.1"/>
    <property type="molecule type" value="Genomic_DNA"/>
</dbReference>
<accession>W6RXR5</accession>
<dbReference type="PATRIC" id="fig|1216932.3.peg.1217"/>
<name>W6RXR5_9CLOT</name>
<keyword evidence="2" id="KW-1185">Reference proteome</keyword>
<sequence length="133" mass="16067">MIKIKIEEKRNSNFIFKVAITDDNISNDKLLKRLLIEGKKIRGEYTYEIPLRFLLPILNNYNKDNIDIDKDSIVEFFQFSDLYDEKYYYTARVNDKYMKLWISEQCPPIYKISINRESKEVNYRIAFKSKSIK</sequence>
<dbReference type="RefSeq" id="WP_044037416.1">
    <property type="nucleotide sequence ID" value="NZ_HG917868.1"/>
</dbReference>
<dbReference type="KEGG" id="clt:CM240_1225"/>
<gene>
    <name evidence="1" type="ORF">CM240_1225</name>
</gene>
<dbReference type="AlphaFoldDB" id="W6RXR5"/>